<dbReference type="InterPro" id="IPR001387">
    <property type="entry name" value="Cro/C1-type_HTH"/>
</dbReference>
<dbReference type="Gene3D" id="1.10.260.40">
    <property type="entry name" value="lambda repressor-like DNA-binding domains"/>
    <property type="match status" value="1"/>
</dbReference>
<proteinExistence type="predicted"/>
<accession>A0A1Z3TZG8</accession>
<dbReference type="STRING" id="170573.GCA_001076995_01421"/>
<reference evidence="2" key="2">
    <citation type="journal article" date="2022" name="Int. J. Mol. Sci.">
        <title>Phenotypic and Genotypic Virulence Characterisation of Staphylococcus pettenkoferi Strains Isolated from Human Bloodstream and Diabetic Foot Infections.</title>
        <authorList>
            <person name="Magnan C."/>
            <person name="Ahmad-Mansour N."/>
            <person name="Pouget C."/>
            <person name="Morsli M."/>
            <person name="Huc-Brandt S."/>
            <person name="Pantel A."/>
            <person name="Dunyach-Remy C."/>
            <person name="Sotto A."/>
            <person name="Molle V."/>
            <person name="Lavigne J.-P."/>
        </authorList>
    </citation>
    <scope>NUCLEOTIDE SEQUENCE</scope>
    <source>
        <strain evidence="2">NSP012P</strain>
    </source>
</reference>
<evidence type="ECO:0000259" key="1">
    <source>
        <dbReference type="PROSITE" id="PS50943"/>
    </source>
</evidence>
<name>A0A1Z3TZG8_9STAP</name>
<dbReference type="GO" id="GO:0003677">
    <property type="term" value="F:DNA binding"/>
    <property type="evidence" value="ECO:0007669"/>
    <property type="project" value="InterPro"/>
</dbReference>
<reference evidence="4 5" key="1">
    <citation type="submission" date="2017-09" db="EMBL/GenBank/DDBJ databases">
        <title>Bacterial strain isolated from the female urinary microbiota.</title>
        <authorList>
            <person name="Thomas-White K."/>
            <person name="Kumar N."/>
            <person name="Forster S."/>
            <person name="Putonti C."/>
            <person name="Lawley T."/>
            <person name="Wolfe A.J."/>
        </authorList>
    </citation>
    <scope>NUCLEOTIDE SEQUENCE [LARGE SCALE GENOMIC DNA]</scope>
    <source>
        <strain evidence="4 5">UMB0834</strain>
    </source>
</reference>
<evidence type="ECO:0000313" key="5">
    <source>
        <dbReference type="Proteomes" id="UP000235748"/>
    </source>
</evidence>
<gene>
    <name evidence="4" type="ORF">CJ235_11850</name>
    <name evidence="3" type="ORF">NW112_11390</name>
    <name evidence="2" type="ORF">NW133_10075</name>
</gene>
<dbReference type="Proteomes" id="UP001081438">
    <property type="component" value="Unassembled WGS sequence"/>
</dbReference>
<reference evidence="2" key="4">
    <citation type="submission" date="2022-08" db="EMBL/GenBank/DDBJ databases">
        <authorList>
            <person name="Magnan C."/>
        </authorList>
    </citation>
    <scope>NUCLEOTIDE SEQUENCE</scope>
    <source>
        <strain evidence="2">NSP012P</strain>
    </source>
</reference>
<dbReference type="EMBL" id="PNGG01000011">
    <property type="protein sequence ID" value="PMC16888.1"/>
    <property type="molecule type" value="Genomic_DNA"/>
</dbReference>
<comment type="caution">
    <text evidence="4">The sequence shown here is derived from an EMBL/GenBank/DDBJ whole genome shotgun (WGS) entry which is preliminary data.</text>
</comment>
<organism evidence="4 5">
    <name type="scientific">Staphylococcus pettenkoferi</name>
    <dbReference type="NCBI Taxonomy" id="170573"/>
    <lineage>
        <taxon>Bacteria</taxon>
        <taxon>Bacillati</taxon>
        <taxon>Bacillota</taxon>
        <taxon>Bacilli</taxon>
        <taxon>Bacillales</taxon>
        <taxon>Staphylococcaceae</taxon>
        <taxon>Staphylococcus</taxon>
    </lineage>
</organism>
<dbReference type="EMBL" id="JANSKX010000042">
    <property type="protein sequence ID" value="MCY1595810.1"/>
    <property type="molecule type" value="Genomic_DNA"/>
</dbReference>
<dbReference type="SUPFAM" id="SSF47413">
    <property type="entry name" value="lambda repressor-like DNA-binding domains"/>
    <property type="match status" value="1"/>
</dbReference>
<evidence type="ECO:0000313" key="3">
    <source>
        <dbReference type="EMBL" id="MCY1595810.1"/>
    </source>
</evidence>
<keyword evidence="6" id="KW-1185">Reference proteome</keyword>
<dbReference type="Proteomes" id="UP000235748">
    <property type="component" value="Unassembled WGS sequence"/>
</dbReference>
<feature type="domain" description="HTH cro/C1-type" evidence="1">
    <location>
        <begin position="14"/>
        <end position="67"/>
    </location>
</feature>
<dbReference type="SMART" id="SM00530">
    <property type="entry name" value="HTH_XRE"/>
    <property type="match status" value="1"/>
</dbReference>
<dbReference type="CDD" id="cd00093">
    <property type="entry name" value="HTH_XRE"/>
    <property type="match status" value="1"/>
</dbReference>
<dbReference type="EMBL" id="JANSLD010000034">
    <property type="protein sequence ID" value="MCY1583868.1"/>
    <property type="molecule type" value="Genomic_DNA"/>
</dbReference>
<dbReference type="RefSeq" id="WP_002471127.1">
    <property type="nucleotide sequence ID" value="NZ_CP022096.2"/>
</dbReference>
<evidence type="ECO:0000313" key="2">
    <source>
        <dbReference type="EMBL" id="MCY1583868.1"/>
    </source>
</evidence>
<evidence type="ECO:0000313" key="6">
    <source>
        <dbReference type="Proteomes" id="UP001072952"/>
    </source>
</evidence>
<dbReference type="AlphaFoldDB" id="A0A1Z3TZG8"/>
<dbReference type="InterPro" id="IPR010982">
    <property type="entry name" value="Lambda_DNA-bd_dom_sf"/>
</dbReference>
<dbReference type="GeneID" id="98297886"/>
<dbReference type="Proteomes" id="UP001072952">
    <property type="component" value="Unassembled WGS sequence"/>
</dbReference>
<reference evidence="3" key="3">
    <citation type="journal article" date="2022" name="Int. J. Mol. Sci.">
        <title>Phenotypic and genotypic virulence characterisation of Staphylococcus pettenkoferi strains isolated from human bloodstream and diabetic foot infections.</title>
        <authorList>
            <person name="Magnan C."/>
        </authorList>
    </citation>
    <scope>NUCLEOTIDE SEQUENCE</scope>
    <source>
        <strain evidence="3">NSP020P</strain>
    </source>
</reference>
<dbReference type="KEGG" id="spet:CEP67_03530"/>
<protein>
    <submittedName>
        <fullName evidence="2 4">Transcriptional regulator</fullName>
    </submittedName>
</protein>
<evidence type="ECO:0000313" key="4">
    <source>
        <dbReference type="EMBL" id="PMC16888.1"/>
    </source>
</evidence>
<dbReference type="PROSITE" id="PS50943">
    <property type="entry name" value="HTH_CROC1"/>
    <property type="match status" value="1"/>
</dbReference>
<sequence length="155" mass="18084">MDRQNFTELIQSKFKMVRIEAGYTQDTMAQTVGLSKKTLVQIEKERVLPNWTTCVSICALFRDSEVLNSTFGCDPLEMVQTVSRNHCAYPIYSTTSDIYWQTMDNRDGYILQSNKVSELYRVLDRDKQPIFGTSKLREAETYLLRLTKEEFAHIF</sequence>